<dbReference type="GeneID" id="24562643"/>
<reference evidence="2" key="1">
    <citation type="journal article" date="2014" name="Nucleic Acids Res.">
        <title>The evolutionary dynamics of variant antigen genes in Babesia reveal a history of genomic innovation underlying host-parasite interaction.</title>
        <authorList>
            <person name="Jackson A.P."/>
            <person name="Otto T.D."/>
            <person name="Darby A."/>
            <person name="Ramaprasad A."/>
            <person name="Xia D."/>
            <person name="Echaide I.E."/>
            <person name="Farber M."/>
            <person name="Gahlot S."/>
            <person name="Gamble J."/>
            <person name="Gupta D."/>
            <person name="Gupta Y."/>
            <person name="Jackson L."/>
            <person name="Malandrin L."/>
            <person name="Malas T.B."/>
            <person name="Moussa E."/>
            <person name="Nair M."/>
            <person name="Reid A.J."/>
            <person name="Sanders M."/>
            <person name="Sharma J."/>
            <person name="Tracey A."/>
            <person name="Quail M.A."/>
            <person name="Weir W."/>
            <person name="Wastling J.M."/>
            <person name="Hall N."/>
            <person name="Willadsen P."/>
            <person name="Lingelbach K."/>
            <person name="Shiels B."/>
            <person name="Tait A."/>
            <person name="Berriman M."/>
            <person name="Allred D.R."/>
            <person name="Pain A."/>
        </authorList>
    </citation>
    <scope>NUCLEOTIDE SEQUENCE [LARGE SCALE GENOMIC DNA]</scope>
    <source>
        <strain evidence="2">Bond</strain>
    </source>
</reference>
<organism evidence="1 2">
    <name type="scientific">Babesia bigemina</name>
    <dbReference type="NCBI Taxonomy" id="5866"/>
    <lineage>
        <taxon>Eukaryota</taxon>
        <taxon>Sar</taxon>
        <taxon>Alveolata</taxon>
        <taxon>Apicomplexa</taxon>
        <taxon>Aconoidasida</taxon>
        <taxon>Piroplasmida</taxon>
        <taxon>Babesiidae</taxon>
        <taxon>Babesia</taxon>
    </lineage>
</organism>
<dbReference type="AlphaFoldDB" id="A0A061D1U8"/>
<dbReference type="Proteomes" id="UP000033188">
    <property type="component" value="Chromosome 1"/>
</dbReference>
<evidence type="ECO:0000313" key="2">
    <source>
        <dbReference type="Proteomes" id="UP000033188"/>
    </source>
</evidence>
<keyword evidence="2" id="KW-1185">Reference proteome</keyword>
<dbReference type="OMA" id="LCIIRQH"/>
<accession>A0A061D1U8</accession>
<name>A0A061D1U8_BABBI</name>
<dbReference type="VEuPathDB" id="PiroplasmaDB:BBBOND_0104110"/>
<dbReference type="Pfam" id="PF04938">
    <property type="entry name" value="SIP1"/>
    <property type="match status" value="1"/>
</dbReference>
<dbReference type="InterPro" id="IPR035426">
    <property type="entry name" value="Gemin2/Brr1"/>
</dbReference>
<dbReference type="GO" id="GO:0000387">
    <property type="term" value="P:spliceosomal snRNP assembly"/>
    <property type="evidence" value="ECO:0007669"/>
    <property type="project" value="InterPro"/>
</dbReference>
<dbReference type="OrthoDB" id="364489at2759"/>
<dbReference type="EMBL" id="LK391707">
    <property type="protein sequence ID" value="CDR94102.1"/>
    <property type="molecule type" value="Genomic_DNA"/>
</dbReference>
<dbReference type="KEGG" id="bbig:BBBOND_0104110"/>
<gene>
    <name evidence="1" type="ORF">BBBOND_0104110</name>
</gene>
<evidence type="ECO:0000313" key="1">
    <source>
        <dbReference type="EMBL" id="CDR94102.1"/>
    </source>
</evidence>
<proteinExistence type="predicted"/>
<protein>
    <submittedName>
        <fullName evidence="1">Uncharacterized protein</fullName>
    </submittedName>
</protein>
<sequence length="268" mass="30575">MNVACGYGTEGEPSSMYTLYQGMDVEEYLRSVREEEARLPEVVAVETTDTSRQSHGKTVEQFERLQKIAAESVENDCAFVMNNNELQFFKTMKDDVNAKMSHAESTEKCALAEYCTGILRSEGDAANVSSYLHNLQDAHWELLFRSPPPDVLKICERGVSFASVQEILHKLANFICGSKGKNIDEKSSRWLFSTLLILDDLHAVQESVSYELQRLKRALSRYIPTKMGDLNEYDPENDEDIAKRQIDEIIIAGHILNLCIIRQHFKQW</sequence>
<dbReference type="RefSeq" id="XP_012766288.1">
    <property type="nucleotide sequence ID" value="XM_012910834.1"/>
</dbReference>